<dbReference type="SUPFAM" id="SSF143631">
    <property type="entry name" value="ApbE-like"/>
    <property type="match status" value="1"/>
</dbReference>
<protein>
    <recommendedName>
        <fullName evidence="3">FAD:protein FMN transferase</fullName>
        <ecNumber evidence="2">2.7.1.180</ecNumber>
    </recommendedName>
    <alternativeName>
        <fullName evidence="9">Flavin transferase</fullName>
    </alternativeName>
</protein>
<dbReference type="GO" id="GO:0046872">
    <property type="term" value="F:metal ion binding"/>
    <property type="evidence" value="ECO:0007669"/>
    <property type="project" value="UniProtKB-KW"/>
</dbReference>
<evidence type="ECO:0000256" key="3">
    <source>
        <dbReference type="ARBA" id="ARBA00016337"/>
    </source>
</evidence>
<evidence type="ECO:0000256" key="7">
    <source>
        <dbReference type="ARBA" id="ARBA00022827"/>
    </source>
</evidence>
<keyword evidence="7" id="KW-0274">FAD</keyword>
<evidence type="ECO:0000313" key="11">
    <source>
        <dbReference type="EMBL" id="GIF93034.1"/>
    </source>
</evidence>
<keyword evidence="5 11" id="KW-0808">Transferase</keyword>
<gene>
    <name evidence="11" type="primary">apbE_2</name>
    <name evidence="11" type="ORF">Cch02nite_64780</name>
</gene>
<evidence type="ECO:0000256" key="4">
    <source>
        <dbReference type="ARBA" id="ARBA00022630"/>
    </source>
</evidence>
<evidence type="ECO:0000256" key="10">
    <source>
        <dbReference type="ARBA" id="ARBA00048540"/>
    </source>
</evidence>
<sequence length="263" mass="28339">MSAAAPRRGLRRVEQVMGTAVSLQLADDRPETHLRELADDVFTWLRTVDERFSTYKPASEVNRLQRGDLSPTDASTDMRHVLATCERLREATSGYFDAYATGRLDPSGYVKGWSVQVAADLLAAAGTANFCLNAGGDICVRGHAAPGRPWRIGIRHPEHADKLCEILSVTDTAIATSGTYERGGHVIDPYTGRAAADLVSVTVLGPDLATADAYATAALAMGSRGISWLAEDTGYAYNIVTATGHVHRSHDLPAAQRFEPDTR</sequence>
<dbReference type="EC" id="2.7.1.180" evidence="2"/>
<dbReference type="AlphaFoldDB" id="A0A8J3KBP6"/>
<keyword evidence="8" id="KW-0460">Magnesium</keyword>
<name>A0A8J3KBP6_9ACTN</name>
<keyword evidence="6" id="KW-0479">Metal-binding</keyword>
<comment type="caution">
    <text evidence="11">The sequence shown here is derived from an EMBL/GenBank/DDBJ whole genome shotgun (WGS) entry which is preliminary data.</text>
</comment>
<dbReference type="RefSeq" id="WP_239120891.1">
    <property type="nucleotide sequence ID" value="NZ_BAAALB010000027.1"/>
</dbReference>
<dbReference type="EMBL" id="BONG01000055">
    <property type="protein sequence ID" value="GIF93034.1"/>
    <property type="molecule type" value="Genomic_DNA"/>
</dbReference>
<keyword evidence="12" id="KW-1185">Reference proteome</keyword>
<evidence type="ECO:0000256" key="8">
    <source>
        <dbReference type="ARBA" id="ARBA00022842"/>
    </source>
</evidence>
<comment type="catalytic activity">
    <reaction evidence="10">
        <text>L-threonyl-[protein] + FAD = FMN-L-threonyl-[protein] + AMP + H(+)</text>
        <dbReference type="Rhea" id="RHEA:36847"/>
        <dbReference type="Rhea" id="RHEA-COMP:11060"/>
        <dbReference type="Rhea" id="RHEA-COMP:11061"/>
        <dbReference type="ChEBI" id="CHEBI:15378"/>
        <dbReference type="ChEBI" id="CHEBI:30013"/>
        <dbReference type="ChEBI" id="CHEBI:57692"/>
        <dbReference type="ChEBI" id="CHEBI:74257"/>
        <dbReference type="ChEBI" id="CHEBI:456215"/>
        <dbReference type="EC" id="2.7.1.180"/>
    </reaction>
</comment>
<evidence type="ECO:0000256" key="9">
    <source>
        <dbReference type="ARBA" id="ARBA00031306"/>
    </source>
</evidence>
<dbReference type="Proteomes" id="UP000619293">
    <property type="component" value="Unassembled WGS sequence"/>
</dbReference>
<proteinExistence type="predicted"/>
<dbReference type="InterPro" id="IPR024932">
    <property type="entry name" value="ApbE"/>
</dbReference>
<organism evidence="11 12">
    <name type="scientific">Catellatospora chokoriensis</name>
    <dbReference type="NCBI Taxonomy" id="310353"/>
    <lineage>
        <taxon>Bacteria</taxon>
        <taxon>Bacillati</taxon>
        <taxon>Actinomycetota</taxon>
        <taxon>Actinomycetes</taxon>
        <taxon>Micromonosporales</taxon>
        <taxon>Micromonosporaceae</taxon>
        <taxon>Catellatospora</taxon>
    </lineage>
</organism>
<dbReference type="GO" id="GO:0016740">
    <property type="term" value="F:transferase activity"/>
    <property type="evidence" value="ECO:0007669"/>
    <property type="project" value="UniProtKB-KW"/>
</dbReference>
<evidence type="ECO:0000256" key="1">
    <source>
        <dbReference type="ARBA" id="ARBA00001946"/>
    </source>
</evidence>
<keyword evidence="4" id="KW-0285">Flavoprotein</keyword>
<dbReference type="Gene3D" id="3.10.520.10">
    <property type="entry name" value="ApbE-like domains"/>
    <property type="match status" value="2"/>
</dbReference>
<dbReference type="Pfam" id="PF02424">
    <property type="entry name" value="ApbE"/>
    <property type="match status" value="2"/>
</dbReference>
<comment type="cofactor">
    <cofactor evidence="1">
        <name>Mg(2+)</name>
        <dbReference type="ChEBI" id="CHEBI:18420"/>
    </cofactor>
</comment>
<dbReference type="PANTHER" id="PTHR30040:SF2">
    <property type="entry name" value="FAD:PROTEIN FMN TRANSFERASE"/>
    <property type="match status" value="1"/>
</dbReference>
<evidence type="ECO:0000256" key="6">
    <source>
        <dbReference type="ARBA" id="ARBA00022723"/>
    </source>
</evidence>
<reference evidence="11 12" key="1">
    <citation type="submission" date="2021-01" db="EMBL/GenBank/DDBJ databases">
        <title>Whole genome shotgun sequence of Catellatospora chokoriensis NBRC 107358.</title>
        <authorList>
            <person name="Komaki H."/>
            <person name="Tamura T."/>
        </authorList>
    </citation>
    <scope>NUCLEOTIDE SEQUENCE [LARGE SCALE GENOMIC DNA]</scope>
    <source>
        <strain evidence="11 12">NBRC 107358</strain>
    </source>
</reference>
<dbReference type="InterPro" id="IPR003374">
    <property type="entry name" value="ApbE-like_sf"/>
</dbReference>
<evidence type="ECO:0000256" key="2">
    <source>
        <dbReference type="ARBA" id="ARBA00011955"/>
    </source>
</evidence>
<evidence type="ECO:0000313" key="12">
    <source>
        <dbReference type="Proteomes" id="UP000619293"/>
    </source>
</evidence>
<evidence type="ECO:0000256" key="5">
    <source>
        <dbReference type="ARBA" id="ARBA00022679"/>
    </source>
</evidence>
<accession>A0A8J3KBP6</accession>
<dbReference type="PANTHER" id="PTHR30040">
    <property type="entry name" value="THIAMINE BIOSYNTHESIS LIPOPROTEIN APBE"/>
    <property type="match status" value="1"/>
</dbReference>